<evidence type="ECO:0000256" key="1">
    <source>
        <dbReference type="ARBA" id="ARBA00004651"/>
    </source>
</evidence>
<evidence type="ECO:0000256" key="4">
    <source>
        <dbReference type="ARBA" id="ARBA00022989"/>
    </source>
</evidence>
<keyword evidence="9" id="KW-1185">Reference proteome</keyword>
<evidence type="ECO:0000259" key="7">
    <source>
        <dbReference type="Pfam" id="PF09335"/>
    </source>
</evidence>
<feature type="domain" description="VTT" evidence="7">
    <location>
        <begin position="88"/>
        <end position="208"/>
    </location>
</feature>
<gene>
    <name evidence="8" type="ORF">M0638_11825</name>
</gene>
<reference evidence="8" key="1">
    <citation type="submission" date="2022-04" db="EMBL/GenBank/DDBJ databases">
        <title>Roseomonas acroporae sp. nov., isolated from coral Acropora digitifera.</title>
        <authorList>
            <person name="Sun H."/>
        </authorList>
    </citation>
    <scope>NUCLEOTIDE SEQUENCE</scope>
    <source>
        <strain evidence="8">NAR14</strain>
    </source>
</reference>
<dbReference type="PANTHER" id="PTHR12677:SF59">
    <property type="entry name" value="GOLGI APPARATUS MEMBRANE PROTEIN TVP38-RELATED"/>
    <property type="match status" value="1"/>
</dbReference>
<comment type="subcellular location">
    <subcellularLocation>
        <location evidence="1 6">Cell membrane</location>
        <topology evidence="1 6">Multi-pass membrane protein</topology>
    </subcellularLocation>
</comment>
<comment type="caution">
    <text evidence="8">The sequence shown here is derived from an EMBL/GenBank/DDBJ whole genome shotgun (WGS) entry which is preliminary data.</text>
</comment>
<dbReference type="RefSeq" id="WP_248667195.1">
    <property type="nucleotide sequence ID" value="NZ_JALPRX010000049.1"/>
</dbReference>
<evidence type="ECO:0000256" key="3">
    <source>
        <dbReference type="ARBA" id="ARBA00022692"/>
    </source>
</evidence>
<feature type="transmembrane region" description="Helical" evidence="6">
    <location>
        <begin position="70"/>
        <end position="88"/>
    </location>
</feature>
<dbReference type="AlphaFoldDB" id="A0A9X1Y7P3"/>
<accession>A0A9X1Y7P3</accession>
<keyword evidence="3 6" id="KW-0812">Transmembrane</keyword>
<evidence type="ECO:0000256" key="6">
    <source>
        <dbReference type="RuleBase" id="RU366058"/>
    </source>
</evidence>
<evidence type="ECO:0000256" key="2">
    <source>
        <dbReference type="ARBA" id="ARBA00022475"/>
    </source>
</evidence>
<proteinExistence type="inferred from homology"/>
<feature type="transmembrane region" description="Helical" evidence="6">
    <location>
        <begin position="216"/>
        <end position="233"/>
    </location>
</feature>
<evidence type="ECO:0000313" key="8">
    <source>
        <dbReference type="EMBL" id="MCK8785073.1"/>
    </source>
</evidence>
<keyword evidence="5 6" id="KW-0472">Membrane</keyword>
<feature type="transmembrane region" description="Helical" evidence="6">
    <location>
        <begin position="25"/>
        <end position="45"/>
    </location>
</feature>
<dbReference type="Proteomes" id="UP001139516">
    <property type="component" value="Unassembled WGS sequence"/>
</dbReference>
<feature type="transmembrane region" description="Helical" evidence="6">
    <location>
        <begin position="100"/>
        <end position="125"/>
    </location>
</feature>
<protein>
    <recommendedName>
        <fullName evidence="6">TVP38/TMEM64 family membrane protein</fullName>
    </recommendedName>
</protein>
<comment type="similarity">
    <text evidence="6">Belongs to the TVP38/TMEM64 family.</text>
</comment>
<dbReference type="GO" id="GO:0005886">
    <property type="term" value="C:plasma membrane"/>
    <property type="evidence" value="ECO:0007669"/>
    <property type="project" value="UniProtKB-SubCell"/>
</dbReference>
<sequence>MPTTLSPEEAGLPVPPSPGPGGGRGAAIGKLALLALGLTLAGWLLRELGAAPGTAQGAEWVDRFVRGKGLWGEAVFVLAGAAATAVGVPRQSVAFLGGYAFGAAIGSGLALLAQILGCAAGYFWARLVGGDWVERRLRGGLGQRLLRLRDRLRGDPFRATLALRLLPVGNNLLLNLLAGLAGIAAGPFLLGSLLGYVPQTVIFALLGDGVAVDRRWQLGLGAGLLVLSVLLGLRMLRRDQAGRDVA</sequence>
<evidence type="ECO:0000256" key="5">
    <source>
        <dbReference type="ARBA" id="ARBA00023136"/>
    </source>
</evidence>
<dbReference type="PANTHER" id="PTHR12677">
    <property type="entry name" value="GOLGI APPARATUS MEMBRANE PROTEIN TVP38-RELATED"/>
    <property type="match status" value="1"/>
</dbReference>
<dbReference type="Pfam" id="PF09335">
    <property type="entry name" value="VTT_dom"/>
    <property type="match status" value="1"/>
</dbReference>
<keyword evidence="2 6" id="KW-1003">Cell membrane</keyword>
<dbReference type="InterPro" id="IPR032816">
    <property type="entry name" value="VTT_dom"/>
</dbReference>
<organism evidence="8 9">
    <name type="scientific">Roseomonas acroporae</name>
    <dbReference type="NCBI Taxonomy" id="2937791"/>
    <lineage>
        <taxon>Bacteria</taxon>
        <taxon>Pseudomonadati</taxon>
        <taxon>Pseudomonadota</taxon>
        <taxon>Alphaproteobacteria</taxon>
        <taxon>Acetobacterales</taxon>
        <taxon>Roseomonadaceae</taxon>
        <taxon>Roseomonas</taxon>
    </lineage>
</organism>
<keyword evidence="4 6" id="KW-1133">Transmembrane helix</keyword>
<feature type="transmembrane region" description="Helical" evidence="6">
    <location>
        <begin position="172"/>
        <end position="196"/>
    </location>
</feature>
<evidence type="ECO:0000313" key="9">
    <source>
        <dbReference type="Proteomes" id="UP001139516"/>
    </source>
</evidence>
<name>A0A9X1Y7P3_9PROT</name>
<dbReference type="EMBL" id="JALPRX010000049">
    <property type="protein sequence ID" value="MCK8785073.1"/>
    <property type="molecule type" value="Genomic_DNA"/>
</dbReference>
<dbReference type="InterPro" id="IPR015414">
    <property type="entry name" value="TMEM64"/>
</dbReference>